<evidence type="ECO:0000313" key="7">
    <source>
        <dbReference type="Proteomes" id="UP000646877"/>
    </source>
</evidence>
<evidence type="ECO:0000259" key="4">
    <source>
        <dbReference type="PROSITE" id="PS51462"/>
    </source>
</evidence>
<evidence type="ECO:0000313" key="8">
    <source>
        <dbReference type="Proteomes" id="UP001304419"/>
    </source>
</evidence>
<accession>A0A8I2KMI7</accession>
<proteinExistence type="predicted"/>
<dbReference type="InterPro" id="IPR000086">
    <property type="entry name" value="NUDIX_hydrolase_dom"/>
</dbReference>
<keyword evidence="3" id="KW-0479">Metal-binding</keyword>
<dbReference type="InterPro" id="IPR015797">
    <property type="entry name" value="NUDIX_hydrolase-like_dom_sf"/>
</dbReference>
<dbReference type="AlphaFoldDB" id="A0A8I2KMI7"/>
<dbReference type="GO" id="GO:0046872">
    <property type="term" value="F:metal ion binding"/>
    <property type="evidence" value="ECO:0007669"/>
    <property type="project" value="UniProtKB-KW"/>
</dbReference>
<comment type="cofactor">
    <cofactor evidence="3">
        <name>Mg(2+)</name>
        <dbReference type="ChEBI" id="CHEBI:18420"/>
    </cofactor>
    <text evidence="3">Binds 1 Mg(2+) ion per subunit.</text>
</comment>
<feature type="binding site" evidence="2">
    <location>
        <position position="37"/>
    </location>
    <ligand>
        <name>substrate</name>
    </ligand>
</feature>
<dbReference type="NCBIfam" id="NF006961">
    <property type="entry name" value="PRK09438.1"/>
    <property type="match status" value="1"/>
</dbReference>
<evidence type="ECO:0000256" key="1">
    <source>
        <dbReference type="ARBA" id="ARBA00022801"/>
    </source>
</evidence>
<dbReference type="CDD" id="cd04664">
    <property type="entry name" value="NUDIX_DHNTPase_like"/>
    <property type="match status" value="1"/>
</dbReference>
<dbReference type="GeneID" id="67504316"/>
<dbReference type="PANTHER" id="PTHR21340:SF0">
    <property type="entry name" value="BIS(5'-NUCLEOSYL)-TETRAPHOSPHATASE [ASYMMETRICAL]"/>
    <property type="match status" value="1"/>
</dbReference>
<dbReference type="EC" id="3.6.1.67" evidence="5"/>
<dbReference type="GO" id="GO:0006167">
    <property type="term" value="P:AMP biosynthetic process"/>
    <property type="evidence" value="ECO:0007669"/>
    <property type="project" value="TreeGrafter"/>
</dbReference>
<protein>
    <submittedName>
        <fullName evidence="5">Dihydroneopterin triphosphate diphosphatase</fullName>
        <ecNumber evidence="5">3.6.1.67</ecNumber>
    </submittedName>
</protein>
<reference evidence="5" key="1">
    <citation type="submission" date="2019-10" db="EMBL/GenBank/DDBJ databases">
        <authorList>
            <person name="Paulsen S."/>
        </authorList>
    </citation>
    <scope>NUCLEOTIDE SEQUENCE</scope>
    <source>
        <strain evidence="5">LMG 19692</strain>
    </source>
</reference>
<reference evidence="6 8" key="2">
    <citation type="submission" date="2023-10" db="EMBL/GenBank/DDBJ databases">
        <title>To unveil natural product biosynthetic capacity in Pseudoalteromonas.</title>
        <authorList>
            <person name="Wang J."/>
        </authorList>
    </citation>
    <scope>NUCLEOTIDE SEQUENCE [LARGE SCALE GENOMIC DNA]</scope>
    <source>
        <strain evidence="6 8">DSM 15914</strain>
    </source>
</reference>
<dbReference type="InterPro" id="IPR051325">
    <property type="entry name" value="Nudix_hydrolase_domain"/>
</dbReference>
<evidence type="ECO:0000256" key="2">
    <source>
        <dbReference type="PIRSR" id="PIRSR603564-1"/>
    </source>
</evidence>
<feature type="binding site" evidence="2">
    <location>
        <position position="134"/>
    </location>
    <ligand>
        <name>substrate</name>
    </ligand>
</feature>
<evidence type="ECO:0000313" key="6">
    <source>
        <dbReference type="EMBL" id="WOX31045.1"/>
    </source>
</evidence>
<dbReference type="GO" id="GO:0004081">
    <property type="term" value="F:bis(5'-nucleosyl)-tetraphosphatase (asymmetrical) activity"/>
    <property type="evidence" value="ECO:0007669"/>
    <property type="project" value="TreeGrafter"/>
</dbReference>
<dbReference type="Pfam" id="PF00293">
    <property type="entry name" value="NUDIX"/>
    <property type="match status" value="1"/>
</dbReference>
<feature type="binding site" evidence="3">
    <location>
        <position position="53"/>
    </location>
    <ligand>
        <name>Mg(2+)</name>
        <dbReference type="ChEBI" id="CHEBI:18420"/>
    </ligand>
</feature>
<dbReference type="InterPro" id="IPR003564">
    <property type="entry name" value="DHNTPase"/>
</dbReference>
<keyword evidence="1 5" id="KW-0378">Hydrolase</keyword>
<dbReference type="PROSITE" id="PS00893">
    <property type="entry name" value="NUDIX_BOX"/>
    <property type="match status" value="1"/>
</dbReference>
<dbReference type="PRINTS" id="PR01404">
    <property type="entry name" value="NPPPHYDRLASE"/>
</dbReference>
<feature type="binding site" evidence="3">
    <location>
        <position position="57"/>
    </location>
    <ligand>
        <name>Mg(2+)</name>
        <dbReference type="ChEBI" id="CHEBI:18420"/>
    </ligand>
</feature>
<feature type="binding site" evidence="3">
    <location>
        <position position="116"/>
    </location>
    <ligand>
        <name>Mg(2+)</name>
        <dbReference type="ChEBI" id="CHEBI:18420"/>
    </ligand>
</feature>
<dbReference type="GO" id="GO:0008828">
    <property type="term" value="F:dATP diphosphatase activity"/>
    <property type="evidence" value="ECO:0007669"/>
    <property type="project" value="InterPro"/>
</dbReference>
<keyword evidence="8" id="KW-1185">Reference proteome</keyword>
<evidence type="ECO:0000313" key="5">
    <source>
        <dbReference type="EMBL" id="NLR22774.1"/>
    </source>
</evidence>
<gene>
    <name evidence="5" type="primary">nudB</name>
    <name evidence="5" type="ORF">F9Y85_15980</name>
    <name evidence="6" type="ORF">R5H13_24570</name>
</gene>
<dbReference type="SUPFAM" id="SSF55811">
    <property type="entry name" value="Nudix"/>
    <property type="match status" value="1"/>
</dbReference>
<dbReference type="PANTHER" id="PTHR21340">
    <property type="entry name" value="DIADENOSINE 5,5-P1,P4-TETRAPHOSPHATE PYROPHOSPHOHYDROLASE MUTT"/>
    <property type="match status" value="1"/>
</dbReference>
<evidence type="ECO:0000256" key="3">
    <source>
        <dbReference type="PIRSR" id="PIRSR603564-2"/>
    </source>
</evidence>
<dbReference type="InterPro" id="IPR020084">
    <property type="entry name" value="NUDIX_hydrolase_CS"/>
</dbReference>
<dbReference type="EMBL" id="CP137579">
    <property type="protein sequence ID" value="WOX31045.1"/>
    <property type="molecule type" value="Genomic_DNA"/>
</dbReference>
<sequence length="146" mass="16643">MSALRKPVSVLVVIYNEHNEFLLLQRADDKHFWQSVTGGVDPGETPITTAYRELKEETGIDAAALGITIHSHNKTNQYTIRPQWRHRYEPGVTINTEHVFSIQVPSGISVVLAEDEHTDFIWLNKTHACERVWSPSNRQEIELIGV</sequence>
<dbReference type="EMBL" id="WEIA01000010">
    <property type="protein sequence ID" value="NLR22774.1"/>
    <property type="molecule type" value="Genomic_DNA"/>
</dbReference>
<keyword evidence="3" id="KW-0460">Magnesium</keyword>
<dbReference type="GO" id="GO:0019177">
    <property type="term" value="F:dihydroneopterin triphosphate pyrophosphohydrolase activity"/>
    <property type="evidence" value="ECO:0007669"/>
    <property type="project" value="UniProtKB-EC"/>
</dbReference>
<name>A0A8I2KMI7_9GAMM</name>
<dbReference type="Gene3D" id="3.90.79.10">
    <property type="entry name" value="Nucleoside Triphosphate Pyrophosphohydrolase"/>
    <property type="match status" value="1"/>
</dbReference>
<dbReference type="Proteomes" id="UP001304419">
    <property type="component" value="Chromosome 2"/>
</dbReference>
<dbReference type="PROSITE" id="PS51462">
    <property type="entry name" value="NUDIX"/>
    <property type="match status" value="1"/>
</dbReference>
<feature type="binding site" evidence="2">
    <location>
        <position position="26"/>
    </location>
    <ligand>
        <name>substrate</name>
    </ligand>
</feature>
<dbReference type="GO" id="GO:0046656">
    <property type="term" value="P:folic acid biosynthetic process"/>
    <property type="evidence" value="ECO:0007669"/>
    <property type="project" value="InterPro"/>
</dbReference>
<dbReference type="Proteomes" id="UP000646877">
    <property type="component" value="Unassembled WGS sequence"/>
</dbReference>
<dbReference type="GO" id="GO:0006754">
    <property type="term" value="P:ATP biosynthetic process"/>
    <property type="evidence" value="ECO:0007669"/>
    <property type="project" value="TreeGrafter"/>
</dbReference>
<organism evidence="5 7">
    <name type="scientific">Pseudoalteromonas maricaloris</name>
    <dbReference type="NCBI Taxonomy" id="184924"/>
    <lineage>
        <taxon>Bacteria</taxon>
        <taxon>Pseudomonadati</taxon>
        <taxon>Pseudomonadota</taxon>
        <taxon>Gammaproteobacteria</taxon>
        <taxon>Alteromonadales</taxon>
        <taxon>Pseudoalteromonadaceae</taxon>
        <taxon>Pseudoalteromonas</taxon>
    </lineage>
</organism>
<dbReference type="RefSeq" id="WP_039491786.1">
    <property type="nucleotide sequence ID" value="NZ_CBCSDF010000009.1"/>
</dbReference>
<feature type="domain" description="Nudix hydrolase" evidence="4">
    <location>
        <begin position="3"/>
        <end position="145"/>
    </location>
</feature>